<dbReference type="SMR" id="A0A1D2JCW9"/>
<dbReference type="GO" id="GO:0005737">
    <property type="term" value="C:cytoplasm"/>
    <property type="evidence" value="ECO:0007669"/>
    <property type="project" value="UniProtKB-SubCell"/>
</dbReference>
<sequence>MTVKDISHDAPPASYEAFLALAQDRRSVYQLSASSPVPDSKIQEIVSNAVLHVPSCFNTQSTRLVLLLHDEHRKLWDITMKIFEEGLVPDGKVPKEMWESHTKPKLGLFKAAYGTILFFEDPAHVRGLAEKFPTYKDYFGPWTEHTNAMHQYHLWVALRSVGLAANLQHYNQLIDDEVAKTWCLPSEWRLVAQMVFGTATGEPAEKTFKPVEERVKVFGSKAQI</sequence>
<comment type="caution">
    <text evidence="7">The sequence shown here is derived from an EMBL/GenBank/DDBJ whole genome shotgun (WGS) entry which is preliminary data.</text>
</comment>
<dbReference type="CDD" id="cd02140">
    <property type="entry name" value="Frm2-like"/>
    <property type="match status" value="1"/>
</dbReference>
<dbReference type="InterPro" id="IPR000415">
    <property type="entry name" value="Nitroreductase-like"/>
</dbReference>
<evidence type="ECO:0000256" key="1">
    <source>
        <dbReference type="ARBA" id="ARBA00004123"/>
    </source>
</evidence>
<comment type="similarity">
    <text evidence="3">Belongs to the nitroreductase family.</text>
</comment>
<dbReference type="AlphaFoldDB" id="A0A1D2JCW9"/>
<dbReference type="EMBL" id="LZYO01000180">
    <property type="protein sequence ID" value="ODH26636.1"/>
    <property type="molecule type" value="Genomic_DNA"/>
</dbReference>
<keyword evidence="5" id="KW-0560">Oxidoreductase</keyword>
<dbReference type="GO" id="GO:0034599">
    <property type="term" value="P:cellular response to oxidative stress"/>
    <property type="evidence" value="ECO:0007669"/>
    <property type="project" value="InterPro"/>
</dbReference>
<dbReference type="Pfam" id="PF00881">
    <property type="entry name" value="Nitroreductase"/>
    <property type="match status" value="1"/>
</dbReference>
<gene>
    <name evidence="7" type="ORF">ACO22_04513</name>
</gene>
<dbReference type="VEuPathDB" id="FungiDB:PABG_03480"/>
<evidence type="ECO:0000256" key="5">
    <source>
        <dbReference type="ARBA" id="ARBA00023002"/>
    </source>
</evidence>
<evidence type="ECO:0000313" key="8">
    <source>
        <dbReference type="Proteomes" id="UP000242814"/>
    </source>
</evidence>
<dbReference type="FunFam" id="3.40.109.10:FF:000001">
    <property type="entry name" value="Nitroreductase family"/>
    <property type="match status" value="1"/>
</dbReference>
<proteinExistence type="inferred from homology"/>
<dbReference type="Gene3D" id="3.40.109.10">
    <property type="entry name" value="NADH Oxidase"/>
    <property type="match status" value="1"/>
</dbReference>
<dbReference type="OMA" id="YDIPANW"/>
<dbReference type="GO" id="GO:0005634">
    <property type="term" value="C:nucleus"/>
    <property type="evidence" value="ECO:0007669"/>
    <property type="project" value="UniProtKB-SubCell"/>
</dbReference>
<dbReference type="PANTHER" id="PTHR43035">
    <property type="entry name" value="FATTY ACID REPRESSION MUTANT PROTEIN 2-RELATED"/>
    <property type="match status" value="1"/>
</dbReference>
<evidence type="ECO:0000313" key="7">
    <source>
        <dbReference type="EMBL" id="ODH26636.1"/>
    </source>
</evidence>
<keyword evidence="4" id="KW-0963">Cytoplasm</keyword>
<dbReference type="OrthoDB" id="2138173at2759"/>
<dbReference type="InterPro" id="IPR033877">
    <property type="entry name" value="Frm2/Hbn1"/>
</dbReference>
<organism evidence="7 8">
    <name type="scientific">Paracoccidioides brasiliensis</name>
    <dbReference type="NCBI Taxonomy" id="121759"/>
    <lineage>
        <taxon>Eukaryota</taxon>
        <taxon>Fungi</taxon>
        <taxon>Dikarya</taxon>
        <taxon>Ascomycota</taxon>
        <taxon>Pezizomycotina</taxon>
        <taxon>Eurotiomycetes</taxon>
        <taxon>Eurotiomycetidae</taxon>
        <taxon>Onygenales</taxon>
        <taxon>Ajellomycetaceae</taxon>
        <taxon>Paracoccidioides</taxon>
    </lineage>
</organism>
<dbReference type="InterPro" id="IPR029479">
    <property type="entry name" value="Nitroreductase"/>
</dbReference>
<dbReference type="GO" id="GO:0016491">
    <property type="term" value="F:oxidoreductase activity"/>
    <property type="evidence" value="ECO:0007669"/>
    <property type="project" value="UniProtKB-KW"/>
</dbReference>
<dbReference type="SUPFAM" id="SSF55469">
    <property type="entry name" value="FMN-dependent nitroreductase-like"/>
    <property type="match status" value="1"/>
</dbReference>
<evidence type="ECO:0000256" key="3">
    <source>
        <dbReference type="ARBA" id="ARBA00007118"/>
    </source>
</evidence>
<protein>
    <submittedName>
        <fullName evidence="7">Uncharacterized protein</fullName>
    </submittedName>
</protein>
<name>A0A1D2JCW9_PARBR</name>
<keyword evidence="6" id="KW-0539">Nucleus</keyword>
<comment type="subcellular location">
    <subcellularLocation>
        <location evidence="2">Cytoplasm</location>
    </subcellularLocation>
    <subcellularLocation>
        <location evidence="1">Nucleus</location>
    </subcellularLocation>
</comment>
<evidence type="ECO:0000256" key="2">
    <source>
        <dbReference type="ARBA" id="ARBA00004496"/>
    </source>
</evidence>
<reference evidence="7 8" key="1">
    <citation type="submission" date="2016-06" db="EMBL/GenBank/DDBJ databases">
        <authorList>
            <person name="Kjaerup R.B."/>
            <person name="Dalgaard T.S."/>
            <person name="Juul-Madsen H.R."/>
        </authorList>
    </citation>
    <scope>NUCLEOTIDE SEQUENCE [LARGE SCALE GENOMIC DNA]</scope>
    <source>
        <strain evidence="7 8">Pb300</strain>
    </source>
</reference>
<evidence type="ECO:0000256" key="4">
    <source>
        <dbReference type="ARBA" id="ARBA00022490"/>
    </source>
</evidence>
<dbReference type="VEuPathDB" id="FungiDB:PADG_02048"/>
<dbReference type="Proteomes" id="UP000242814">
    <property type="component" value="Unassembled WGS sequence"/>
</dbReference>
<evidence type="ECO:0000256" key="6">
    <source>
        <dbReference type="ARBA" id="ARBA00023242"/>
    </source>
</evidence>
<accession>A0A1D2JCW9</accession>
<dbReference type="PANTHER" id="PTHR43035:SF3">
    <property type="entry name" value="NITROREDUCTASE DOMAIN-CONTAINING PROTEIN"/>
    <property type="match status" value="1"/>
</dbReference>